<dbReference type="EMBL" id="BBVC01000081">
    <property type="protein sequence ID" value="GAO98716.1"/>
    <property type="molecule type" value="Genomic_DNA"/>
</dbReference>
<gene>
    <name evidence="2" type="ORF">Cva_01382</name>
</gene>
<reference evidence="2 3" key="1">
    <citation type="submission" date="2015-03" db="EMBL/GenBank/DDBJ databases">
        <title>Caedibacter varicaedens, whole genome shotgun sequence.</title>
        <authorList>
            <person name="Suzuki H."/>
            <person name="Dapper A.L."/>
            <person name="Gibson A.K."/>
            <person name="Jackson C."/>
            <person name="Lee H."/>
            <person name="Pejaver V.R."/>
            <person name="Doak T."/>
            <person name="Lynch M."/>
        </authorList>
    </citation>
    <scope>NUCLEOTIDE SEQUENCE [LARGE SCALE GENOMIC DNA]</scope>
</reference>
<sequence>MPRNSKKPSLPPRLQKKTKQGQGGQKLTKTLKQVPVKEAVKPDGLLSALEDKARDFVKLPAKPTTKPTTKPQKLAAGGVAKIRLGQSTPSGKQKTLKPRKG</sequence>
<protein>
    <submittedName>
        <fullName evidence="2">Uncharacterized protein</fullName>
    </submittedName>
</protein>
<proteinExistence type="predicted"/>
<dbReference type="Proteomes" id="UP000036771">
    <property type="component" value="Unassembled WGS sequence"/>
</dbReference>
<feature type="region of interest" description="Disordered" evidence="1">
    <location>
        <begin position="1"/>
        <end position="33"/>
    </location>
</feature>
<evidence type="ECO:0000256" key="1">
    <source>
        <dbReference type="SAM" id="MobiDB-lite"/>
    </source>
</evidence>
<dbReference type="AlphaFoldDB" id="A0A0K8MDV6"/>
<evidence type="ECO:0000313" key="2">
    <source>
        <dbReference type="EMBL" id="GAO98716.1"/>
    </source>
</evidence>
<keyword evidence="3" id="KW-1185">Reference proteome</keyword>
<organism evidence="2 3">
    <name type="scientific">Caedimonas varicaedens</name>
    <dbReference type="NCBI Taxonomy" id="1629334"/>
    <lineage>
        <taxon>Bacteria</taxon>
        <taxon>Pseudomonadati</taxon>
        <taxon>Pseudomonadota</taxon>
        <taxon>Alphaproteobacteria</taxon>
        <taxon>Holosporales</taxon>
        <taxon>Caedimonadaceae</taxon>
        <taxon>Caedimonas</taxon>
    </lineage>
</organism>
<accession>A0A0K8MDV6</accession>
<evidence type="ECO:0000313" key="3">
    <source>
        <dbReference type="Proteomes" id="UP000036771"/>
    </source>
</evidence>
<comment type="caution">
    <text evidence="2">The sequence shown here is derived from an EMBL/GenBank/DDBJ whole genome shotgun (WGS) entry which is preliminary data.</text>
</comment>
<name>A0A0K8MDV6_9PROT</name>
<feature type="region of interest" description="Disordered" evidence="1">
    <location>
        <begin position="61"/>
        <end position="101"/>
    </location>
</feature>
<dbReference type="STRING" id="1629334.Cva_01382"/>
<feature type="compositionally biased region" description="Low complexity" evidence="1">
    <location>
        <begin position="61"/>
        <end position="76"/>
    </location>
</feature>